<evidence type="ECO:0000313" key="3">
    <source>
        <dbReference type="Proteomes" id="UP001152622"/>
    </source>
</evidence>
<keyword evidence="3" id="KW-1185">Reference proteome</keyword>
<dbReference type="EMBL" id="JAINUF010000002">
    <property type="protein sequence ID" value="KAJ8375980.1"/>
    <property type="molecule type" value="Genomic_DNA"/>
</dbReference>
<comment type="caution">
    <text evidence="2">The sequence shown here is derived from an EMBL/GenBank/DDBJ whole genome shotgun (WGS) entry which is preliminary data.</text>
</comment>
<name>A0A9Q1G7A2_SYNKA</name>
<sequence length="88" mass="9648">MCLPACPPARENELSVNADDGLSTPDVGRCARNAELEGPHGGQESSPMWTAVSIYRFAEGFLPQSEETRRRGQSAGTRTETCFRAVRY</sequence>
<evidence type="ECO:0000256" key="1">
    <source>
        <dbReference type="SAM" id="MobiDB-lite"/>
    </source>
</evidence>
<gene>
    <name evidence="2" type="ORF">SKAU_G00065600</name>
</gene>
<reference evidence="2" key="1">
    <citation type="journal article" date="2023" name="Science">
        <title>Genome structures resolve the early diversification of teleost fishes.</title>
        <authorList>
            <person name="Parey E."/>
            <person name="Louis A."/>
            <person name="Montfort J."/>
            <person name="Bouchez O."/>
            <person name="Roques C."/>
            <person name="Iampietro C."/>
            <person name="Lluch J."/>
            <person name="Castinel A."/>
            <person name="Donnadieu C."/>
            <person name="Desvignes T."/>
            <person name="Floi Bucao C."/>
            <person name="Jouanno E."/>
            <person name="Wen M."/>
            <person name="Mejri S."/>
            <person name="Dirks R."/>
            <person name="Jansen H."/>
            <person name="Henkel C."/>
            <person name="Chen W.J."/>
            <person name="Zahm M."/>
            <person name="Cabau C."/>
            <person name="Klopp C."/>
            <person name="Thompson A.W."/>
            <person name="Robinson-Rechavi M."/>
            <person name="Braasch I."/>
            <person name="Lecointre G."/>
            <person name="Bobe J."/>
            <person name="Postlethwait J.H."/>
            <person name="Berthelot C."/>
            <person name="Roest Crollius H."/>
            <person name="Guiguen Y."/>
        </authorList>
    </citation>
    <scope>NUCLEOTIDE SEQUENCE</scope>
    <source>
        <strain evidence="2">WJC10195</strain>
    </source>
</reference>
<accession>A0A9Q1G7A2</accession>
<protein>
    <submittedName>
        <fullName evidence="2">Uncharacterized protein</fullName>
    </submittedName>
</protein>
<evidence type="ECO:0000313" key="2">
    <source>
        <dbReference type="EMBL" id="KAJ8375980.1"/>
    </source>
</evidence>
<organism evidence="2 3">
    <name type="scientific">Synaphobranchus kaupii</name>
    <name type="common">Kaup's arrowtooth eel</name>
    <dbReference type="NCBI Taxonomy" id="118154"/>
    <lineage>
        <taxon>Eukaryota</taxon>
        <taxon>Metazoa</taxon>
        <taxon>Chordata</taxon>
        <taxon>Craniata</taxon>
        <taxon>Vertebrata</taxon>
        <taxon>Euteleostomi</taxon>
        <taxon>Actinopterygii</taxon>
        <taxon>Neopterygii</taxon>
        <taxon>Teleostei</taxon>
        <taxon>Anguilliformes</taxon>
        <taxon>Synaphobranchidae</taxon>
        <taxon>Synaphobranchus</taxon>
    </lineage>
</organism>
<dbReference type="Proteomes" id="UP001152622">
    <property type="component" value="Chromosome 2"/>
</dbReference>
<proteinExistence type="predicted"/>
<dbReference type="AlphaFoldDB" id="A0A9Q1G7A2"/>
<feature type="region of interest" description="Disordered" evidence="1">
    <location>
        <begin position="1"/>
        <end position="47"/>
    </location>
</feature>